<dbReference type="Pfam" id="PF05699">
    <property type="entry name" value="Dimer_Tnp_hAT"/>
    <property type="match status" value="1"/>
</dbReference>
<feature type="domain" description="HAT C-terminal dimerisation" evidence="1">
    <location>
        <begin position="1"/>
        <end position="54"/>
    </location>
</feature>
<feature type="non-terminal residue" evidence="2">
    <location>
        <position position="55"/>
    </location>
</feature>
<organism evidence="2 3">
    <name type="scientific">Sphaerobolus stellatus (strain SS14)</name>
    <dbReference type="NCBI Taxonomy" id="990650"/>
    <lineage>
        <taxon>Eukaryota</taxon>
        <taxon>Fungi</taxon>
        <taxon>Dikarya</taxon>
        <taxon>Basidiomycota</taxon>
        <taxon>Agaricomycotina</taxon>
        <taxon>Agaricomycetes</taxon>
        <taxon>Phallomycetidae</taxon>
        <taxon>Geastrales</taxon>
        <taxon>Sphaerobolaceae</taxon>
        <taxon>Sphaerobolus</taxon>
    </lineage>
</organism>
<proteinExistence type="predicted"/>
<dbReference type="InterPro" id="IPR012337">
    <property type="entry name" value="RNaseH-like_sf"/>
</dbReference>
<reference evidence="2 3" key="1">
    <citation type="submission" date="2014-06" db="EMBL/GenBank/DDBJ databases">
        <title>Evolutionary Origins and Diversification of the Mycorrhizal Mutualists.</title>
        <authorList>
            <consortium name="DOE Joint Genome Institute"/>
            <consortium name="Mycorrhizal Genomics Consortium"/>
            <person name="Kohler A."/>
            <person name="Kuo A."/>
            <person name="Nagy L.G."/>
            <person name="Floudas D."/>
            <person name="Copeland A."/>
            <person name="Barry K.W."/>
            <person name="Cichocki N."/>
            <person name="Veneault-Fourrey C."/>
            <person name="LaButti K."/>
            <person name="Lindquist E.A."/>
            <person name="Lipzen A."/>
            <person name="Lundell T."/>
            <person name="Morin E."/>
            <person name="Murat C."/>
            <person name="Riley R."/>
            <person name="Ohm R."/>
            <person name="Sun H."/>
            <person name="Tunlid A."/>
            <person name="Henrissat B."/>
            <person name="Grigoriev I.V."/>
            <person name="Hibbett D.S."/>
            <person name="Martin F."/>
        </authorList>
    </citation>
    <scope>NUCLEOTIDE SEQUENCE [LARGE SCALE GENOMIC DNA]</scope>
    <source>
        <strain evidence="2 3">SS14</strain>
    </source>
</reference>
<protein>
    <recommendedName>
        <fullName evidence="1">HAT C-terminal dimerisation domain-containing protein</fullName>
    </recommendedName>
</protein>
<dbReference type="OrthoDB" id="2692378at2759"/>
<sequence length="55" mass="6054">NAGRYPIWASLVLDYLPIMASSVLSEQAFSAAGITITKHHNWLKGDIVESLQVLK</sequence>
<dbReference type="AlphaFoldDB" id="A0A0C9U711"/>
<evidence type="ECO:0000313" key="3">
    <source>
        <dbReference type="Proteomes" id="UP000054279"/>
    </source>
</evidence>
<dbReference type="InterPro" id="IPR008906">
    <property type="entry name" value="HATC_C_dom"/>
</dbReference>
<dbReference type="GO" id="GO:0046983">
    <property type="term" value="F:protein dimerization activity"/>
    <property type="evidence" value="ECO:0007669"/>
    <property type="project" value="InterPro"/>
</dbReference>
<dbReference type="Proteomes" id="UP000054279">
    <property type="component" value="Unassembled WGS sequence"/>
</dbReference>
<dbReference type="EMBL" id="KN837268">
    <property type="protein sequence ID" value="KIJ30124.1"/>
    <property type="molecule type" value="Genomic_DNA"/>
</dbReference>
<gene>
    <name evidence="2" type="ORF">M422DRAFT_98919</name>
</gene>
<dbReference type="HOGENOM" id="CLU_009123_15_3_1"/>
<evidence type="ECO:0000313" key="2">
    <source>
        <dbReference type="EMBL" id="KIJ30124.1"/>
    </source>
</evidence>
<evidence type="ECO:0000259" key="1">
    <source>
        <dbReference type="Pfam" id="PF05699"/>
    </source>
</evidence>
<keyword evidence="3" id="KW-1185">Reference proteome</keyword>
<feature type="non-terminal residue" evidence="2">
    <location>
        <position position="1"/>
    </location>
</feature>
<name>A0A0C9U711_SPHS4</name>
<accession>A0A0C9U711</accession>
<dbReference type="SUPFAM" id="SSF53098">
    <property type="entry name" value="Ribonuclease H-like"/>
    <property type="match status" value="1"/>
</dbReference>